<sequence length="363" mass="38538">MADSFGEEYSGGGHSLGVPGQGGGAFPLPALPGGYPAASGAHPSPNSASPSPATTPAAPGGLAAVVSPISAVASSAMGFGNAFSSGPSPPVLAVSPIVHTSSPLPGVGQGVAGLAGGGLLSQIHATSWDPTLSADWDNEKASQTCILRIKRLLYIYFFYNCHKIFLGIWPVGHKYPGEITVSLEQIPPDPGLDLGNLGTWTGPAWSPAQSISSVLISIQSLMTENPYHNEPGFEQERHPGDSKNYNECIRHETMRVAVCDMLEGKVPCPEALSSVMEKSFLEYYDFYEGVCKERLHLQGQNMQDPFGEKRGCFDYQSLLVRLGATHRRIREKSLAEDTRNDNNSDSDTSSSETDLDSQGSSQP</sequence>
<protein>
    <recommendedName>
        <fullName evidence="1">E2 ubiquitin-conjugating enzyme</fullName>
        <ecNumber evidence="1">2.3.2.23</ecNumber>
    </recommendedName>
</protein>
<reference evidence="7" key="2">
    <citation type="submission" date="2025-09" db="UniProtKB">
        <authorList>
            <consortium name="Ensembl"/>
        </authorList>
    </citation>
    <scope>IDENTIFICATION</scope>
</reference>
<reference evidence="7" key="1">
    <citation type="submission" date="2025-08" db="UniProtKB">
        <authorList>
            <consortium name="Ensembl"/>
        </authorList>
    </citation>
    <scope>IDENTIFICATION</scope>
</reference>
<name>A0A3Q2C6L3_CYPVA</name>
<organism evidence="7 8">
    <name type="scientific">Cyprinodon variegatus</name>
    <name type="common">Sheepshead minnow</name>
    <dbReference type="NCBI Taxonomy" id="28743"/>
    <lineage>
        <taxon>Eukaryota</taxon>
        <taxon>Metazoa</taxon>
        <taxon>Chordata</taxon>
        <taxon>Craniata</taxon>
        <taxon>Vertebrata</taxon>
        <taxon>Euteleostomi</taxon>
        <taxon>Actinopterygii</taxon>
        <taxon>Neopterygii</taxon>
        <taxon>Teleostei</taxon>
        <taxon>Neoteleostei</taxon>
        <taxon>Acanthomorphata</taxon>
        <taxon>Ovalentaria</taxon>
        <taxon>Atherinomorphae</taxon>
        <taxon>Cyprinodontiformes</taxon>
        <taxon>Cyprinodontidae</taxon>
        <taxon>Cyprinodon</taxon>
    </lineage>
</organism>
<dbReference type="GO" id="GO:0005634">
    <property type="term" value="C:nucleus"/>
    <property type="evidence" value="ECO:0007669"/>
    <property type="project" value="TreeGrafter"/>
</dbReference>
<dbReference type="GO" id="GO:0004869">
    <property type="term" value="F:cysteine-type endopeptidase inhibitor activity"/>
    <property type="evidence" value="ECO:0007669"/>
    <property type="project" value="TreeGrafter"/>
</dbReference>
<keyword evidence="2" id="KW-0808">Transferase</keyword>
<evidence type="ECO:0000256" key="1">
    <source>
        <dbReference type="ARBA" id="ARBA00012486"/>
    </source>
</evidence>
<evidence type="ECO:0000313" key="8">
    <source>
        <dbReference type="Proteomes" id="UP000265020"/>
    </source>
</evidence>
<dbReference type="EC" id="2.3.2.23" evidence="1"/>
<keyword evidence="8" id="KW-1185">Reference proteome</keyword>
<keyword evidence="3" id="KW-0547">Nucleotide-binding</keyword>
<evidence type="ECO:0000256" key="4">
    <source>
        <dbReference type="ARBA" id="ARBA00022786"/>
    </source>
</evidence>
<accession>A0A3Q2C6L3</accession>
<dbReference type="Ensembl" id="ENSCVAT00000015426.1">
    <property type="protein sequence ID" value="ENSCVAP00000000228.1"/>
    <property type="gene ID" value="ENSCVAG00000001114.1"/>
</dbReference>
<dbReference type="GeneTree" id="ENSGT00940000159091"/>
<dbReference type="GO" id="GO:0061631">
    <property type="term" value="F:ubiquitin conjugating enzyme activity"/>
    <property type="evidence" value="ECO:0007669"/>
    <property type="project" value="UniProtKB-EC"/>
</dbReference>
<evidence type="ECO:0000256" key="2">
    <source>
        <dbReference type="ARBA" id="ARBA00022679"/>
    </source>
</evidence>
<feature type="compositionally biased region" description="Low complexity" evidence="6">
    <location>
        <begin position="26"/>
        <end position="57"/>
    </location>
</feature>
<feature type="region of interest" description="Disordered" evidence="6">
    <location>
        <begin position="331"/>
        <end position="363"/>
    </location>
</feature>
<dbReference type="OMA" id="VHANEND"/>
<dbReference type="GO" id="GO:0043066">
    <property type="term" value="P:negative regulation of apoptotic process"/>
    <property type="evidence" value="ECO:0007669"/>
    <property type="project" value="TreeGrafter"/>
</dbReference>
<dbReference type="Proteomes" id="UP000265020">
    <property type="component" value="Unassembled WGS sequence"/>
</dbReference>
<dbReference type="PANTHER" id="PTHR46116:SF26">
    <property type="entry name" value="UBIQUITIN-CONJUGATING ENZYME E2 Z"/>
    <property type="match status" value="1"/>
</dbReference>
<dbReference type="AlphaFoldDB" id="A0A3Q2C6L3"/>
<evidence type="ECO:0000256" key="6">
    <source>
        <dbReference type="SAM" id="MobiDB-lite"/>
    </source>
</evidence>
<evidence type="ECO:0000256" key="5">
    <source>
        <dbReference type="ARBA" id="ARBA00022840"/>
    </source>
</evidence>
<dbReference type="STRING" id="28743.ENSCVAP00000000228"/>
<dbReference type="GO" id="GO:0005524">
    <property type="term" value="F:ATP binding"/>
    <property type="evidence" value="ECO:0007669"/>
    <property type="project" value="UniProtKB-KW"/>
</dbReference>
<feature type="compositionally biased region" description="Gly residues" evidence="6">
    <location>
        <begin position="9"/>
        <end position="25"/>
    </location>
</feature>
<dbReference type="Gene3D" id="3.10.110.10">
    <property type="entry name" value="Ubiquitin Conjugating Enzyme"/>
    <property type="match status" value="1"/>
</dbReference>
<proteinExistence type="predicted"/>
<evidence type="ECO:0000256" key="3">
    <source>
        <dbReference type="ARBA" id="ARBA00022741"/>
    </source>
</evidence>
<dbReference type="InterPro" id="IPR016135">
    <property type="entry name" value="UBQ-conjugating_enzyme/RWD"/>
</dbReference>
<evidence type="ECO:0000313" key="7">
    <source>
        <dbReference type="Ensembl" id="ENSCVAP00000000228.1"/>
    </source>
</evidence>
<keyword evidence="5" id="KW-0067">ATP-binding</keyword>
<feature type="compositionally biased region" description="Low complexity" evidence="6">
    <location>
        <begin position="343"/>
        <end position="352"/>
    </location>
</feature>
<keyword evidence="4" id="KW-0833">Ubl conjugation pathway</keyword>
<feature type="compositionally biased region" description="Basic and acidic residues" evidence="6">
    <location>
        <begin position="331"/>
        <end position="342"/>
    </location>
</feature>
<feature type="region of interest" description="Disordered" evidence="6">
    <location>
        <begin position="1"/>
        <end position="57"/>
    </location>
</feature>
<dbReference type="PANTHER" id="PTHR46116">
    <property type="entry name" value="(E3-INDEPENDENT) E2 UBIQUITIN-CONJUGATING ENZYME"/>
    <property type="match status" value="1"/>
</dbReference>
<dbReference type="SUPFAM" id="SSF54495">
    <property type="entry name" value="UBC-like"/>
    <property type="match status" value="1"/>
</dbReference>